<organism evidence="5 6">
    <name type="scientific">Subdoligranulum variabile</name>
    <dbReference type="NCBI Taxonomy" id="214851"/>
    <lineage>
        <taxon>Bacteria</taxon>
        <taxon>Bacillati</taxon>
        <taxon>Bacillota</taxon>
        <taxon>Clostridia</taxon>
        <taxon>Eubacteriales</taxon>
        <taxon>Oscillospiraceae</taxon>
        <taxon>Subdoligranulum</taxon>
    </lineage>
</organism>
<dbReference type="GO" id="GO:0003700">
    <property type="term" value="F:DNA-binding transcription factor activity"/>
    <property type="evidence" value="ECO:0007669"/>
    <property type="project" value="TreeGrafter"/>
</dbReference>
<dbReference type="PROSITE" id="PS50932">
    <property type="entry name" value="HTH_LACI_2"/>
    <property type="match status" value="1"/>
</dbReference>
<dbReference type="EMBL" id="DYVE01000063">
    <property type="protein sequence ID" value="HJG27473.1"/>
    <property type="molecule type" value="Genomic_DNA"/>
</dbReference>
<dbReference type="GO" id="GO:0000976">
    <property type="term" value="F:transcription cis-regulatory region binding"/>
    <property type="evidence" value="ECO:0007669"/>
    <property type="project" value="TreeGrafter"/>
</dbReference>
<gene>
    <name evidence="5" type="ORF">K8V20_02335</name>
</gene>
<dbReference type="AlphaFoldDB" id="A0A921IKJ6"/>
<dbReference type="SUPFAM" id="SSF47413">
    <property type="entry name" value="lambda repressor-like DNA-binding domains"/>
    <property type="match status" value="1"/>
</dbReference>
<dbReference type="SMART" id="SM00354">
    <property type="entry name" value="HTH_LACI"/>
    <property type="match status" value="1"/>
</dbReference>
<sequence>MKERATIDDVARMAGVAKSTVSRFLNGKPVREESARRIRQAIDHYGYEANVFARLSAKQSHIIGIILPGFDSTTTPRVLTAMDKYLRTKSYTPLFINTEGDLSYEVHSIGSLARMNVDGIIIVATYITPAHEKAVEEIDRPVIFMGQEFRPGVSILDDNLAAGEELGRYIAARGLTDVGLIWVSEDDIAVGLQRKEGILRGLAAGGVTKVRNYLADFTYRTACAVARDILRDPQRPQILVCATDRIAYGVYKAAQELGLRIPQDISVTGFGGYETSELLAPPLTTLRFDAETQAVVCADTVLKMIQGDPVSPKQLVGYHFIEGGSVDRK</sequence>
<evidence type="ECO:0000313" key="5">
    <source>
        <dbReference type="EMBL" id="HJG27473.1"/>
    </source>
</evidence>
<evidence type="ECO:0000256" key="3">
    <source>
        <dbReference type="ARBA" id="ARBA00023163"/>
    </source>
</evidence>
<proteinExistence type="predicted"/>
<dbReference type="Pfam" id="PF13377">
    <property type="entry name" value="Peripla_BP_3"/>
    <property type="match status" value="1"/>
</dbReference>
<keyword evidence="2 5" id="KW-0238">DNA-binding</keyword>
<dbReference type="Proteomes" id="UP000782880">
    <property type="component" value="Unassembled WGS sequence"/>
</dbReference>
<protein>
    <submittedName>
        <fullName evidence="5">LacI family DNA-binding transcriptional regulator</fullName>
    </submittedName>
</protein>
<dbReference type="InterPro" id="IPR028082">
    <property type="entry name" value="Peripla_BP_I"/>
</dbReference>
<name>A0A921IKJ6_9FIRM</name>
<dbReference type="InterPro" id="IPR000843">
    <property type="entry name" value="HTH_LacI"/>
</dbReference>
<keyword evidence="1" id="KW-0805">Transcription regulation</keyword>
<reference evidence="5" key="1">
    <citation type="journal article" date="2021" name="PeerJ">
        <title>Extensive microbial diversity within the chicken gut microbiome revealed by metagenomics and culture.</title>
        <authorList>
            <person name="Gilroy R."/>
            <person name="Ravi A."/>
            <person name="Getino M."/>
            <person name="Pursley I."/>
            <person name="Horton D.L."/>
            <person name="Alikhan N.F."/>
            <person name="Baker D."/>
            <person name="Gharbi K."/>
            <person name="Hall N."/>
            <person name="Watson M."/>
            <person name="Adriaenssens E.M."/>
            <person name="Foster-Nyarko E."/>
            <person name="Jarju S."/>
            <person name="Secka A."/>
            <person name="Antonio M."/>
            <person name="Oren A."/>
            <person name="Chaudhuri R.R."/>
            <person name="La Ragione R."/>
            <person name="Hildebrand F."/>
            <person name="Pallen M.J."/>
        </authorList>
    </citation>
    <scope>NUCLEOTIDE SEQUENCE</scope>
    <source>
        <strain evidence="5">ChiBcec21-2208</strain>
    </source>
</reference>
<dbReference type="InterPro" id="IPR010982">
    <property type="entry name" value="Lambda_DNA-bd_dom_sf"/>
</dbReference>
<evidence type="ECO:0000256" key="2">
    <source>
        <dbReference type="ARBA" id="ARBA00023125"/>
    </source>
</evidence>
<evidence type="ECO:0000313" key="6">
    <source>
        <dbReference type="Proteomes" id="UP000782880"/>
    </source>
</evidence>
<dbReference type="PRINTS" id="PR00036">
    <property type="entry name" value="HTHLACI"/>
</dbReference>
<dbReference type="SUPFAM" id="SSF53822">
    <property type="entry name" value="Periplasmic binding protein-like I"/>
    <property type="match status" value="1"/>
</dbReference>
<dbReference type="CDD" id="cd01542">
    <property type="entry name" value="PBP1_TreR-like"/>
    <property type="match status" value="1"/>
</dbReference>
<accession>A0A921IKJ6</accession>
<reference evidence="5" key="2">
    <citation type="submission" date="2021-09" db="EMBL/GenBank/DDBJ databases">
        <authorList>
            <person name="Gilroy R."/>
        </authorList>
    </citation>
    <scope>NUCLEOTIDE SEQUENCE</scope>
    <source>
        <strain evidence="5">ChiBcec21-2208</strain>
    </source>
</reference>
<evidence type="ECO:0000256" key="1">
    <source>
        <dbReference type="ARBA" id="ARBA00023015"/>
    </source>
</evidence>
<dbReference type="PANTHER" id="PTHR30146">
    <property type="entry name" value="LACI-RELATED TRANSCRIPTIONAL REPRESSOR"/>
    <property type="match status" value="1"/>
</dbReference>
<dbReference type="InterPro" id="IPR046335">
    <property type="entry name" value="LacI/GalR-like_sensor"/>
</dbReference>
<dbReference type="CDD" id="cd01392">
    <property type="entry name" value="HTH_LacI"/>
    <property type="match status" value="1"/>
</dbReference>
<comment type="caution">
    <text evidence="5">The sequence shown here is derived from an EMBL/GenBank/DDBJ whole genome shotgun (WGS) entry which is preliminary data.</text>
</comment>
<dbReference type="Pfam" id="PF00356">
    <property type="entry name" value="LacI"/>
    <property type="match status" value="1"/>
</dbReference>
<feature type="domain" description="HTH lacI-type" evidence="4">
    <location>
        <begin position="5"/>
        <end position="58"/>
    </location>
</feature>
<evidence type="ECO:0000259" key="4">
    <source>
        <dbReference type="PROSITE" id="PS50932"/>
    </source>
</evidence>
<dbReference type="Gene3D" id="1.10.260.40">
    <property type="entry name" value="lambda repressor-like DNA-binding domains"/>
    <property type="match status" value="1"/>
</dbReference>
<dbReference type="PANTHER" id="PTHR30146:SF154">
    <property type="entry name" value="TRANSCRIPTION REGULATOR, MEMBER OF GALR FAMILY"/>
    <property type="match status" value="1"/>
</dbReference>
<keyword evidence="3" id="KW-0804">Transcription</keyword>
<dbReference type="Gene3D" id="3.40.50.2300">
    <property type="match status" value="2"/>
</dbReference>